<dbReference type="RefSeq" id="WP_273553716.1">
    <property type="nucleotide sequence ID" value="NZ_JAQRFI010000004.1"/>
</dbReference>
<dbReference type="EMBL" id="JAQRFI010000004">
    <property type="protein sequence ID" value="MDC9588344.1"/>
    <property type="molecule type" value="Genomic_DNA"/>
</dbReference>
<evidence type="ECO:0000313" key="1">
    <source>
        <dbReference type="EMBL" id="MDC9588344.1"/>
    </source>
</evidence>
<name>A0ABT5LEL6_9GAMM</name>
<organism evidence="1 2">
    <name type="scientific">Xenorhabdus yunnanensis</name>
    <dbReference type="NCBI Taxonomy" id="3025878"/>
    <lineage>
        <taxon>Bacteria</taxon>
        <taxon>Pseudomonadati</taxon>
        <taxon>Pseudomonadota</taxon>
        <taxon>Gammaproteobacteria</taxon>
        <taxon>Enterobacterales</taxon>
        <taxon>Morganellaceae</taxon>
        <taxon>Xenorhabdus</taxon>
    </lineage>
</organism>
<keyword evidence="2" id="KW-1185">Reference proteome</keyword>
<comment type="caution">
    <text evidence="1">The sequence shown here is derived from an EMBL/GenBank/DDBJ whole genome shotgun (WGS) entry which is preliminary data.</text>
</comment>
<proteinExistence type="predicted"/>
<evidence type="ECO:0000313" key="2">
    <source>
        <dbReference type="Proteomes" id="UP001217178"/>
    </source>
</evidence>
<gene>
    <name evidence="1" type="ORF">PSI23_03185</name>
</gene>
<dbReference type="Proteomes" id="UP001217178">
    <property type="component" value="Unassembled WGS sequence"/>
</dbReference>
<reference evidence="1 2" key="1">
    <citation type="submission" date="2023-02" db="EMBL/GenBank/DDBJ databases">
        <title>Entomopathogenic bacteria.</title>
        <authorList>
            <person name="Machado R.A."/>
        </authorList>
    </citation>
    <scope>NUCLEOTIDE SEQUENCE [LARGE SCALE GENOMIC DNA]</scope>
    <source>
        <strain evidence="1 2">XENO-10</strain>
    </source>
</reference>
<accession>A0ABT5LEL6</accession>
<sequence length="225" mass="24888">MRITQCEDAMDWGAFLTTNEGVPWWTPKTTPLSFVRKASVTIGRWHDSIDTHISTTQPCMAFMCARTGNVLNAPYGELMSNNGRWRIELSAPEARPPVSCDIYIFTLVYPQPVPDWGIAVWDESGKCVITSDTKPLVIEGEYSTNQQMTLQGKKAILTQTTGWISSTVDSPDEPLLKYVDTSFSAFFNGQSTQFIPAAASGAIALVSEVRVDELVSPYIDCALYD</sequence>
<protein>
    <submittedName>
        <fullName evidence="1">Uncharacterized protein</fullName>
    </submittedName>
</protein>